<evidence type="ECO:0000256" key="3">
    <source>
        <dbReference type="ARBA" id="ARBA00022741"/>
    </source>
</evidence>
<sequence length="183" mass="20249">MVFRLEMLAGNFIASSMAFSLMAKCQVIRPSEEVMMPSTLSLVKLLINGKEDTANNFARGHYTIDKEIVDLCLDRIKKLTDNCTGLQGFVVFNAMGGSTGFDLGSQLLERLSVDYAEKVYYMQLSVAEITNIAFEPSSMMAKCDPSHGKYKACCLKYRGDVVPKDVNAAVATIKTKRTTQFVD</sequence>
<evidence type="ECO:0000256" key="1">
    <source>
        <dbReference type="ARBA" id="ARBA00009636"/>
    </source>
</evidence>
<proteinExistence type="inferred from homology"/>
<dbReference type="InterPro" id="IPR000217">
    <property type="entry name" value="Tubulin"/>
</dbReference>
<dbReference type="GO" id="GO:0005200">
    <property type="term" value="F:structural constituent of cytoskeleton"/>
    <property type="evidence" value="ECO:0007669"/>
    <property type="project" value="InterPro"/>
</dbReference>
<comment type="similarity">
    <text evidence="1">Belongs to the tubulin family.</text>
</comment>
<dbReference type="PRINTS" id="PR01162">
    <property type="entry name" value="ALPHATUBULIN"/>
</dbReference>
<dbReference type="AlphaFoldDB" id="A0AAD2DPA8"/>
<dbReference type="Pfam" id="PF03953">
    <property type="entry name" value="Tubulin_C"/>
    <property type="match status" value="1"/>
</dbReference>
<keyword evidence="4" id="KW-0378">Hydrolase</keyword>
<reference evidence="8" key="1">
    <citation type="submission" date="2023-05" db="EMBL/GenBank/DDBJ databases">
        <authorList>
            <person name="Huff M."/>
        </authorList>
    </citation>
    <scope>NUCLEOTIDE SEQUENCE</scope>
</reference>
<dbReference type="InterPro" id="IPR002452">
    <property type="entry name" value="Alpha_tubulin"/>
</dbReference>
<gene>
    <name evidence="8" type="ORF">FPE_LOCUS6455</name>
</gene>
<evidence type="ECO:0000313" key="9">
    <source>
        <dbReference type="Proteomes" id="UP000834106"/>
    </source>
</evidence>
<dbReference type="Gene3D" id="3.40.50.1440">
    <property type="entry name" value="Tubulin/FtsZ, GTPase domain"/>
    <property type="match status" value="1"/>
</dbReference>
<organism evidence="8 9">
    <name type="scientific">Fraxinus pennsylvanica</name>
    <dbReference type="NCBI Taxonomy" id="56036"/>
    <lineage>
        <taxon>Eukaryota</taxon>
        <taxon>Viridiplantae</taxon>
        <taxon>Streptophyta</taxon>
        <taxon>Embryophyta</taxon>
        <taxon>Tracheophyta</taxon>
        <taxon>Spermatophyta</taxon>
        <taxon>Magnoliopsida</taxon>
        <taxon>eudicotyledons</taxon>
        <taxon>Gunneridae</taxon>
        <taxon>Pentapetalae</taxon>
        <taxon>asterids</taxon>
        <taxon>lamiids</taxon>
        <taxon>Lamiales</taxon>
        <taxon>Oleaceae</taxon>
        <taxon>Oleeae</taxon>
        <taxon>Fraxinus</taxon>
    </lineage>
</organism>
<comment type="catalytic activity">
    <reaction evidence="6">
        <text>GTP + H2O = GDP + phosphate + H(+)</text>
        <dbReference type="Rhea" id="RHEA:19669"/>
        <dbReference type="ChEBI" id="CHEBI:15377"/>
        <dbReference type="ChEBI" id="CHEBI:15378"/>
        <dbReference type="ChEBI" id="CHEBI:37565"/>
        <dbReference type="ChEBI" id="CHEBI:43474"/>
        <dbReference type="ChEBI" id="CHEBI:58189"/>
    </reaction>
    <physiologicalReaction direction="left-to-right" evidence="6">
        <dbReference type="Rhea" id="RHEA:19670"/>
    </physiologicalReaction>
</comment>
<dbReference type="InterPro" id="IPR036525">
    <property type="entry name" value="Tubulin/FtsZ_GTPase_sf"/>
</dbReference>
<evidence type="ECO:0000313" key="8">
    <source>
        <dbReference type="EMBL" id="CAI9759025.1"/>
    </source>
</evidence>
<dbReference type="InterPro" id="IPR018316">
    <property type="entry name" value="Tubulin/FtsZ_2-layer-sand-dom"/>
</dbReference>
<evidence type="ECO:0000259" key="7">
    <source>
        <dbReference type="Pfam" id="PF03953"/>
    </source>
</evidence>
<evidence type="ECO:0000256" key="4">
    <source>
        <dbReference type="ARBA" id="ARBA00022801"/>
    </source>
</evidence>
<dbReference type="EMBL" id="OU503039">
    <property type="protein sequence ID" value="CAI9759025.1"/>
    <property type="molecule type" value="Genomic_DNA"/>
</dbReference>
<keyword evidence="2" id="KW-0493">Microtubule</keyword>
<dbReference type="Gene3D" id="3.30.1330.20">
    <property type="entry name" value="Tubulin/FtsZ, C-terminal domain"/>
    <property type="match status" value="1"/>
</dbReference>
<evidence type="ECO:0000256" key="6">
    <source>
        <dbReference type="ARBA" id="ARBA00049117"/>
    </source>
</evidence>
<dbReference type="InterPro" id="IPR037103">
    <property type="entry name" value="Tubulin/FtsZ-like_C"/>
</dbReference>
<dbReference type="Proteomes" id="UP000834106">
    <property type="component" value="Chromosome 4"/>
</dbReference>
<dbReference type="SUPFAM" id="SSF55307">
    <property type="entry name" value="Tubulin C-terminal domain-like"/>
    <property type="match status" value="1"/>
</dbReference>
<keyword evidence="5" id="KW-0342">GTP-binding</keyword>
<dbReference type="SUPFAM" id="SSF52490">
    <property type="entry name" value="Tubulin nucleotide-binding domain-like"/>
    <property type="match status" value="1"/>
</dbReference>
<protein>
    <recommendedName>
        <fullName evidence="7">Tubulin/FtsZ 2-layer sandwich domain-containing protein</fullName>
    </recommendedName>
</protein>
<evidence type="ECO:0000256" key="5">
    <source>
        <dbReference type="ARBA" id="ARBA00023134"/>
    </source>
</evidence>
<dbReference type="GO" id="GO:0005874">
    <property type="term" value="C:microtubule"/>
    <property type="evidence" value="ECO:0007669"/>
    <property type="project" value="UniProtKB-KW"/>
</dbReference>
<feature type="domain" description="Tubulin/FtsZ 2-layer sandwich" evidence="7">
    <location>
        <begin position="117"/>
        <end position="183"/>
    </location>
</feature>
<evidence type="ECO:0000256" key="2">
    <source>
        <dbReference type="ARBA" id="ARBA00022701"/>
    </source>
</evidence>
<accession>A0AAD2DPA8</accession>
<dbReference type="InterPro" id="IPR008280">
    <property type="entry name" value="Tub_FtsZ_C"/>
</dbReference>
<name>A0AAD2DPA8_9LAMI</name>
<keyword evidence="3" id="KW-0547">Nucleotide-binding</keyword>
<dbReference type="GO" id="GO:0007017">
    <property type="term" value="P:microtubule-based process"/>
    <property type="evidence" value="ECO:0007669"/>
    <property type="project" value="InterPro"/>
</dbReference>
<dbReference type="GO" id="GO:0016787">
    <property type="term" value="F:hydrolase activity"/>
    <property type="evidence" value="ECO:0007669"/>
    <property type="project" value="UniProtKB-KW"/>
</dbReference>
<dbReference type="PRINTS" id="PR01161">
    <property type="entry name" value="TUBULIN"/>
</dbReference>
<dbReference type="PANTHER" id="PTHR11588">
    <property type="entry name" value="TUBULIN"/>
    <property type="match status" value="1"/>
</dbReference>
<keyword evidence="9" id="KW-1185">Reference proteome</keyword>
<dbReference type="GO" id="GO:0005525">
    <property type="term" value="F:GTP binding"/>
    <property type="evidence" value="ECO:0007669"/>
    <property type="project" value="UniProtKB-KW"/>
</dbReference>